<feature type="region of interest" description="Disordered" evidence="1">
    <location>
        <begin position="1"/>
        <end position="42"/>
    </location>
</feature>
<name>A0ABT2Z6X5_9RHOB</name>
<sequence>MSKDTDEPNPEAVGYGKPPKAHQFKPGQSGNPKGRPKGPGSLMKCIMKHAGKKVTVIEGGVEKRMPKMDVVIAAMFGKASKGDVSAARLLATLILAARELQEESAQPGYTDEDLKAILAEADWQAQLAQIGQEQGTHDP</sequence>
<reference evidence="3 4" key="1">
    <citation type="submission" date="2022-10" db="EMBL/GenBank/DDBJ databases">
        <title>Defluviimonas sp. nov., isolated from ocean surface water.</title>
        <authorList>
            <person name="He W."/>
            <person name="Wang L."/>
            <person name="Zhang D.-F."/>
        </authorList>
    </citation>
    <scope>NUCLEOTIDE SEQUENCE [LARGE SCALE GENOMIC DNA]</scope>
    <source>
        <strain evidence="3 4">WL0075</strain>
    </source>
</reference>
<comment type="caution">
    <text evidence="3">The sequence shown here is derived from an EMBL/GenBank/DDBJ whole genome shotgun (WGS) entry which is preliminary data.</text>
</comment>
<dbReference type="RefSeq" id="WP_263723378.1">
    <property type="nucleotide sequence ID" value="NZ_JAOWLA010000030.1"/>
</dbReference>
<evidence type="ECO:0000313" key="4">
    <source>
        <dbReference type="Proteomes" id="UP001652503"/>
    </source>
</evidence>
<evidence type="ECO:0000256" key="1">
    <source>
        <dbReference type="SAM" id="MobiDB-lite"/>
    </source>
</evidence>
<gene>
    <name evidence="3" type="ORF">OE647_19145</name>
</gene>
<dbReference type="EMBL" id="JAOWLA010000030">
    <property type="protein sequence ID" value="MCV2866831.1"/>
    <property type="molecule type" value="Genomic_DNA"/>
</dbReference>
<proteinExistence type="predicted"/>
<dbReference type="Proteomes" id="UP001652503">
    <property type="component" value="Unassembled WGS sequence"/>
</dbReference>
<feature type="domain" description="DUF5681" evidence="2">
    <location>
        <begin position="20"/>
        <end position="96"/>
    </location>
</feature>
<accession>A0ABT2Z6X5</accession>
<dbReference type="Pfam" id="PF18932">
    <property type="entry name" value="DUF5681"/>
    <property type="match status" value="1"/>
</dbReference>
<organism evidence="3 4">
    <name type="scientific">Albidovulum sediminicola</name>
    <dbReference type="NCBI Taxonomy" id="2984331"/>
    <lineage>
        <taxon>Bacteria</taxon>
        <taxon>Pseudomonadati</taxon>
        <taxon>Pseudomonadota</taxon>
        <taxon>Alphaproteobacteria</taxon>
        <taxon>Rhodobacterales</taxon>
        <taxon>Paracoccaceae</taxon>
        <taxon>Albidovulum</taxon>
    </lineage>
</organism>
<protein>
    <submittedName>
        <fullName evidence="3">DUF5681 domain-containing protein</fullName>
    </submittedName>
</protein>
<evidence type="ECO:0000313" key="3">
    <source>
        <dbReference type="EMBL" id="MCV2866831.1"/>
    </source>
</evidence>
<dbReference type="InterPro" id="IPR043736">
    <property type="entry name" value="DUF5681"/>
</dbReference>
<keyword evidence="4" id="KW-1185">Reference proteome</keyword>
<evidence type="ECO:0000259" key="2">
    <source>
        <dbReference type="Pfam" id="PF18932"/>
    </source>
</evidence>